<evidence type="ECO:0000313" key="3">
    <source>
        <dbReference type="Proteomes" id="UP000001982"/>
    </source>
</evidence>
<dbReference type="HOGENOM" id="CLU_093491_1_0_6"/>
<evidence type="ECO:0000313" key="2">
    <source>
        <dbReference type="EMBL" id="ABE56502.1"/>
    </source>
</evidence>
<keyword evidence="1" id="KW-0732">Signal</keyword>
<dbReference type="STRING" id="318161.Sden_3226"/>
<feature type="signal peptide" evidence="1">
    <location>
        <begin position="1"/>
        <end position="23"/>
    </location>
</feature>
<keyword evidence="3" id="KW-1185">Reference proteome</keyword>
<name>Q12J74_SHEDO</name>
<accession>Q12J74</accession>
<dbReference type="Proteomes" id="UP000001982">
    <property type="component" value="Chromosome"/>
</dbReference>
<dbReference type="AlphaFoldDB" id="Q12J74"/>
<dbReference type="OrthoDB" id="6708408at2"/>
<gene>
    <name evidence="2" type="ordered locus">Sden_3226</name>
</gene>
<dbReference type="KEGG" id="sdn:Sden_3226"/>
<proteinExistence type="predicted"/>
<protein>
    <recommendedName>
        <fullName evidence="4">Outer membrane protein</fullName>
    </recommendedName>
</protein>
<organism evidence="2 3">
    <name type="scientific">Shewanella denitrificans (strain OS217 / ATCC BAA-1090 / DSM 15013)</name>
    <dbReference type="NCBI Taxonomy" id="318161"/>
    <lineage>
        <taxon>Bacteria</taxon>
        <taxon>Pseudomonadati</taxon>
        <taxon>Pseudomonadota</taxon>
        <taxon>Gammaproteobacteria</taxon>
        <taxon>Alteromonadales</taxon>
        <taxon>Shewanellaceae</taxon>
        <taxon>Shewanella</taxon>
    </lineage>
</organism>
<dbReference type="RefSeq" id="WP_011497647.1">
    <property type="nucleotide sequence ID" value="NC_007954.1"/>
</dbReference>
<dbReference type="NCBIfam" id="TIGR04219">
    <property type="entry name" value="OMP_w_GlyGly"/>
    <property type="match status" value="1"/>
</dbReference>
<reference evidence="2 3" key="1">
    <citation type="submission" date="2006-03" db="EMBL/GenBank/DDBJ databases">
        <title>Complete sequence of Shewanella denitrificans OS217.</title>
        <authorList>
            <consortium name="US DOE Joint Genome Institute"/>
            <person name="Copeland A."/>
            <person name="Lucas S."/>
            <person name="Lapidus A."/>
            <person name="Barry K."/>
            <person name="Detter J.C."/>
            <person name="Glavina del Rio T."/>
            <person name="Hammon N."/>
            <person name="Israni S."/>
            <person name="Dalin E."/>
            <person name="Tice H."/>
            <person name="Pitluck S."/>
            <person name="Brettin T."/>
            <person name="Bruce D."/>
            <person name="Han C."/>
            <person name="Tapia R."/>
            <person name="Gilna P."/>
            <person name="Kiss H."/>
            <person name="Schmutz J."/>
            <person name="Larimer F."/>
            <person name="Land M."/>
            <person name="Hauser L."/>
            <person name="Kyrpides N."/>
            <person name="Lykidis A."/>
            <person name="Richardson P."/>
        </authorList>
    </citation>
    <scope>NUCLEOTIDE SEQUENCE [LARGE SCALE GENOMIC DNA]</scope>
    <source>
        <strain evidence="3">OS217 / ATCC BAA-1090 / DSM 15013</strain>
    </source>
</reference>
<evidence type="ECO:0000256" key="1">
    <source>
        <dbReference type="SAM" id="SignalP"/>
    </source>
</evidence>
<evidence type="ECO:0008006" key="4">
    <source>
        <dbReference type="Google" id="ProtNLM"/>
    </source>
</evidence>
<dbReference type="eggNOG" id="COG3637">
    <property type="taxonomic scope" value="Bacteria"/>
</dbReference>
<sequence length="247" mass="26565">MLHLRKTLLAAACLMAVSSAAHSDTFAGFKVGGDYWHSDASGYFADDSGAKVNSDLDADAQGSLWFAVEHMLPFVPNLKIRENRVSATSSLDNADFNFNGHGFSGKVGIDNKLNNTDFVLYYELLDSDLAELDVGGAYKMMNGSLRVSDAGYPEQIDIDSGIAMGYASGQVGVPGMGLYAFAELLHGVSESNVHDYSVGLGWVFDGLVVDTKVRVGYRDMSFDVSRFSGMTQDTQLSGVFAGVELDF</sequence>
<feature type="chain" id="PRO_5004181390" description="Outer membrane protein" evidence="1">
    <location>
        <begin position="24"/>
        <end position="247"/>
    </location>
</feature>
<dbReference type="EMBL" id="CP000302">
    <property type="protein sequence ID" value="ABE56502.1"/>
    <property type="molecule type" value="Genomic_DNA"/>
</dbReference>
<dbReference type="InterPro" id="IPR026387">
    <property type="entry name" value="OMP_w_GlyGly"/>
</dbReference>